<sequence length="1014" mass="116858">MTEEEAREKANVVSGIFLVNSLPASMLFDSGATYSHVSPNFAKRLQLPLHKLEYELVIDVSGGASKIVSKEISHVKVECSGAEFWVDLILLDVGGFDVVLVMDWLGKYDAEILCGKKMVRVKTLKGEPILIYGDKRRVPTSVINVMKARRCLRKRCQSYLAYVVDTVKEMKTVGDIEVVRDYPKVFPDDLPGFPPDRQLEFRIDLVPGTAPLAKASYRLAPAKLKELMTQLQELIDKGFIRPSSSPWGAPILFVKKKDGSMRMCIDYRDLNKVTIKNRYPLPRIDDLFDQLQGAGYFSKIDLRSGYHKRKVKDEDVEKTAFRTRYRHFEFLVMPFGLTNAPAAFMDLMNRVCKPFLDKFLIVFIDDILIYSKSEAEHKEHLKMVLETLRREKLYAKFSKCEFWIGEVQFLGHVVNKDGIKVDPAKIEAVMNWEKPKNPTEIRSFLGLAGYYRRFIEGFSKITCPLTSLTKKNEKFMWTDKQEEAFELLKKKLCEDPILSLPEGTEDFAVYSDASGLGIGCVLTQRGKVIAYALRQLKEHELNYPTHDKELAAVIHALKIWRHYLYGTQCKLFTDHQSLQYLFSQKDLNVRQRQWIEVFKDYDCEILYHPGKANIVADALSRKEISEKMRVKALRIEVVSTLVDMLKGVQEKAQEGGNIKEEKLGKSVIFEKNSHGLKTFQGRVWVPLYGGKRELILDEAHKTNYSIHPGCTKMYMDLKPLYWWPTMKVDIAKYVNKCLTCSLVKTEHQRPYGDLEPLEVPEWKWEKITMDFVTKLPRTRSGHDMIWAIVDRLTKSALFLAGRETWLIDKFAELYVDAVVRRYGVPLSIVSDRDSRFTSHFWKSMQEVLGTKLCLSTAYHPQTDGQSERTIQTLEDMLRACVLDFGGSWDKHLPLIEFSYNNSYHSSIKMALYEALYGRKCRSPSCWLQAGEKVLVGPSLIQETVEKVEIIREWMKAAQSRQKSYANLKNRPMIFQVGDQVLLKVSPWRGIIRFEKRGKLNLRYIGPLNVLENIG</sequence>
<gene>
    <name evidence="1" type="ORF">L2E82_07743</name>
</gene>
<evidence type="ECO:0000313" key="1">
    <source>
        <dbReference type="EMBL" id="KAI3778447.1"/>
    </source>
</evidence>
<protein>
    <submittedName>
        <fullName evidence="1">Uncharacterized protein</fullName>
    </submittedName>
</protein>
<comment type="caution">
    <text evidence="1">The sequence shown here is derived from an EMBL/GenBank/DDBJ whole genome shotgun (WGS) entry which is preliminary data.</text>
</comment>
<accession>A0ACB9G4V6</accession>
<organism evidence="1 2">
    <name type="scientific">Cichorium intybus</name>
    <name type="common">Chicory</name>
    <dbReference type="NCBI Taxonomy" id="13427"/>
    <lineage>
        <taxon>Eukaryota</taxon>
        <taxon>Viridiplantae</taxon>
        <taxon>Streptophyta</taxon>
        <taxon>Embryophyta</taxon>
        <taxon>Tracheophyta</taxon>
        <taxon>Spermatophyta</taxon>
        <taxon>Magnoliopsida</taxon>
        <taxon>eudicotyledons</taxon>
        <taxon>Gunneridae</taxon>
        <taxon>Pentapetalae</taxon>
        <taxon>asterids</taxon>
        <taxon>campanulids</taxon>
        <taxon>Asterales</taxon>
        <taxon>Asteraceae</taxon>
        <taxon>Cichorioideae</taxon>
        <taxon>Cichorieae</taxon>
        <taxon>Cichoriinae</taxon>
        <taxon>Cichorium</taxon>
    </lineage>
</organism>
<dbReference type="Proteomes" id="UP001055811">
    <property type="component" value="Linkage Group LG02"/>
</dbReference>
<keyword evidence="2" id="KW-1185">Reference proteome</keyword>
<name>A0ACB9G4V6_CICIN</name>
<dbReference type="EMBL" id="CM042010">
    <property type="protein sequence ID" value="KAI3778447.1"/>
    <property type="molecule type" value="Genomic_DNA"/>
</dbReference>
<reference evidence="2" key="1">
    <citation type="journal article" date="2022" name="Mol. Ecol. Resour.">
        <title>The genomes of chicory, endive, great burdock and yacon provide insights into Asteraceae palaeo-polyploidization history and plant inulin production.</title>
        <authorList>
            <person name="Fan W."/>
            <person name="Wang S."/>
            <person name="Wang H."/>
            <person name="Wang A."/>
            <person name="Jiang F."/>
            <person name="Liu H."/>
            <person name="Zhao H."/>
            <person name="Xu D."/>
            <person name="Zhang Y."/>
        </authorList>
    </citation>
    <scope>NUCLEOTIDE SEQUENCE [LARGE SCALE GENOMIC DNA]</scope>
    <source>
        <strain evidence="2">cv. Punajuju</strain>
    </source>
</reference>
<evidence type="ECO:0000313" key="2">
    <source>
        <dbReference type="Proteomes" id="UP001055811"/>
    </source>
</evidence>
<proteinExistence type="predicted"/>
<reference evidence="1 2" key="2">
    <citation type="journal article" date="2022" name="Mol. Ecol. Resour.">
        <title>The genomes of chicory, endive, great burdock and yacon provide insights into Asteraceae paleo-polyploidization history and plant inulin production.</title>
        <authorList>
            <person name="Fan W."/>
            <person name="Wang S."/>
            <person name="Wang H."/>
            <person name="Wang A."/>
            <person name="Jiang F."/>
            <person name="Liu H."/>
            <person name="Zhao H."/>
            <person name="Xu D."/>
            <person name="Zhang Y."/>
        </authorList>
    </citation>
    <scope>NUCLEOTIDE SEQUENCE [LARGE SCALE GENOMIC DNA]</scope>
    <source>
        <strain evidence="2">cv. Punajuju</strain>
        <tissue evidence="1">Leaves</tissue>
    </source>
</reference>